<organism evidence="1 2">
    <name type="scientific">Trema orientale</name>
    <name type="common">Charcoal tree</name>
    <name type="synonym">Celtis orientalis</name>
    <dbReference type="NCBI Taxonomy" id="63057"/>
    <lineage>
        <taxon>Eukaryota</taxon>
        <taxon>Viridiplantae</taxon>
        <taxon>Streptophyta</taxon>
        <taxon>Embryophyta</taxon>
        <taxon>Tracheophyta</taxon>
        <taxon>Spermatophyta</taxon>
        <taxon>Magnoliopsida</taxon>
        <taxon>eudicotyledons</taxon>
        <taxon>Gunneridae</taxon>
        <taxon>Pentapetalae</taxon>
        <taxon>rosids</taxon>
        <taxon>fabids</taxon>
        <taxon>Rosales</taxon>
        <taxon>Cannabaceae</taxon>
        <taxon>Trema</taxon>
    </lineage>
</organism>
<reference evidence="2" key="1">
    <citation type="submission" date="2016-06" db="EMBL/GenBank/DDBJ databases">
        <title>Parallel loss of symbiosis genes in relatives of nitrogen-fixing non-legume Parasponia.</title>
        <authorList>
            <person name="Van Velzen R."/>
            <person name="Holmer R."/>
            <person name="Bu F."/>
            <person name="Rutten L."/>
            <person name="Van Zeijl A."/>
            <person name="Liu W."/>
            <person name="Santuari L."/>
            <person name="Cao Q."/>
            <person name="Sharma T."/>
            <person name="Shen D."/>
            <person name="Roswanjaya Y."/>
            <person name="Wardhani T."/>
            <person name="Kalhor M.S."/>
            <person name="Jansen J."/>
            <person name="Van den Hoogen J."/>
            <person name="Gungor B."/>
            <person name="Hartog M."/>
            <person name="Hontelez J."/>
            <person name="Verver J."/>
            <person name="Yang W.-C."/>
            <person name="Schijlen E."/>
            <person name="Repin R."/>
            <person name="Schilthuizen M."/>
            <person name="Schranz E."/>
            <person name="Heidstra R."/>
            <person name="Miyata K."/>
            <person name="Fedorova E."/>
            <person name="Kohlen W."/>
            <person name="Bisseling T."/>
            <person name="Smit S."/>
            <person name="Geurts R."/>
        </authorList>
    </citation>
    <scope>NUCLEOTIDE SEQUENCE [LARGE SCALE GENOMIC DNA]</scope>
    <source>
        <strain evidence="2">cv. RG33-2</strain>
    </source>
</reference>
<gene>
    <name evidence="1" type="ORF">TorRG33x02_050350</name>
</gene>
<accession>A0A2P5FN02</accession>
<dbReference type="AlphaFoldDB" id="A0A2P5FN02"/>
<evidence type="ECO:0000313" key="1">
    <source>
        <dbReference type="EMBL" id="PON99175.1"/>
    </source>
</evidence>
<comment type="caution">
    <text evidence="1">The sequence shown here is derived from an EMBL/GenBank/DDBJ whole genome shotgun (WGS) entry which is preliminary data.</text>
</comment>
<proteinExistence type="predicted"/>
<dbReference type="Proteomes" id="UP000237000">
    <property type="component" value="Unassembled WGS sequence"/>
</dbReference>
<sequence length="106" mass="12572">MVKGQIKIIISSNHHILILNIMFSIIFPFDKKNLFTRKSRVCITTNMYKHTLLQPSSNKRTWHNLIFCRKFSLYKNKKELCYKESKPTILDPVLKPQKEQEEMGTS</sequence>
<name>A0A2P5FN02_TREOI</name>
<keyword evidence="2" id="KW-1185">Reference proteome</keyword>
<evidence type="ECO:0000313" key="2">
    <source>
        <dbReference type="Proteomes" id="UP000237000"/>
    </source>
</evidence>
<dbReference type="InParanoid" id="A0A2P5FN02"/>
<protein>
    <submittedName>
        <fullName evidence="1">Uncharacterized protein</fullName>
    </submittedName>
</protein>
<dbReference type="EMBL" id="JXTC01000020">
    <property type="protein sequence ID" value="PON99175.1"/>
    <property type="molecule type" value="Genomic_DNA"/>
</dbReference>
<dbReference type="OrthoDB" id="10450342at2759"/>